<feature type="domain" description="Ras-associating" evidence="6">
    <location>
        <begin position="265"/>
        <end position="340"/>
    </location>
</feature>
<proteinExistence type="predicted"/>
<feature type="region of interest" description="Disordered" evidence="3">
    <location>
        <begin position="141"/>
        <end position="263"/>
    </location>
</feature>
<feature type="compositionally biased region" description="Gly residues" evidence="3">
    <location>
        <begin position="416"/>
        <end position="426"/>
    </location>
</feature>
<dbReference type="SUPFAM" id="SSF50044">
    <property type="entry name" value="SH3-domain"/>
    <property type="match status" value="2"/>
</dbReference>
<dbReference type="InterPro" id="IPR000159">
    <property type="entry name" value="RA_dom"/>
</dbReference>
<name>A0A067MT73_BOTB1</name>
<dbReference type="EMBL" id="KL198020">
    <property type="protein sequence ID" value="KDQ18933.1"/>
    <property type="molecule type" value="Genomic_DNA"/>
</dbReference>
<dbReference type="STRING" id="930990.A0A067MT73"/>
<evidence type="ECO:0000313" key="8">
    <source>
        <dbReference type="Proteomes" id="UP000027195"/>
    </source>
</evidence>
<keyword evidence="1 2" id="KW-0728">SH3 domain</keyword>
<dbReference type="InterPro" id="IPR001452">
    <property type="entry name" value="SH3_domain"/>
</dbReference>
<dbReference type="PROSITE" id="PS50105">
    <property type="entry name" value="SAM_DOMAIN"/>
    <property type="match status" value="1"/>
</dbReference>
<feature type="domain" description="SH3" evidence="4">
    <location>
        <begin position="573"/>
        <end position="633"/>
    </location>
</feature>
<dbReference type="Pfam" id="PF00018">
    <property type="entry name" value="SH3_1"/>
    <property type="match status" value="2"/>
</dbReference>
<dbReference type="SUPFAM" id="SSF47769">
    <property type="entry name" value="SAM/Pointed domain"/>
    <property type="match status" value="1"/>
</dbReference>
<evidence type="ECO:0000256" key="1">
    <source>
        <dbReference type="ARBA" id="ARBA00022443"/>
    </source>
</evidence>
<dbReference type="Gene3D" id="2.30.30.40">
    <property type="entry name" value="SH3 Domains"/>
    <property type="match status" value="2"/>
</dbReference>
<dbReference type="InterPro" id="IPR051569">
    <property type="entry name" value="SHANK"/>
</dbReference>
<feature type="region of interest" description="Disordered" evidence="3">
    <location>
        <begin position="398"/>
        <end position="447"/>
    </location>
</feature>
<evidence type="ECO:0000256" key="2">
    <source>
        <dbReference type="PROSITE-ProRule" id="PRU00192"/>
    </source>
</evidence>
<dbReference type="Pfam" id="PF00788">
    <property type="entry name" value="RA"/>
    <property type="match status" value="1"/>
</dbReference>
<feature type="region of interest" description="Disordered" evidence="3">
    <location>
        <begin position="538"/>
        <end position="560"/>
    </location>
</feature>
<feature type="compositionally biased region" description="Low complexity" evidence="3">
    <location>
        <begin position="640"/>
        <end position="654"/>
    </location>
</feature>
<dbReference type="InterPro" id="IPR013761">
    <property type="entry name" value="SAM/pointed_sf"/>
</dbReference>
<gene>
    <name evidence="7" type="ORF">BOTBODRAFT_52133</name>
</gene>
<feature type="compositionally biased region" description="Basic and acidic residues" evidence="3">
    <location>
        <begin position="662"/>
        <end position="672"/>
    </location>
</feature>
<feature type="domain" description="SAM" evidence="5">
    <location>
        <begin position="17"/>
        <end position="80"/>
    </location>
</feature>
<dbReference type="AlphaFoldDB" id="A0A067MT73"/>
<feature type="compositionally biased region" description="Polar residues" evidence="3">
    <location>
        <begin position="148"/>
        <end position="157"/>
    </location>
</feature>
<dbReference type="Gene3D" id="3.10.20.90">
    <property type="entry name" value="Phosphatidylinositol 3-kinase Catalytic Subunit, Chain A, domain 1"/>
    <property type="match status" value="1"/>
</dbReference>
<dbReference type="Proteomes" id="UP000027195">
    <property type="component" value="Unassembled WGS sequence"/>
</dbReference>
<accession>A0A067MT73</accession>
<dbReference type="GO" id="GO:0007165">
    <property type="term" value="P:signal transduction"/>
    <property type="evidence" value="ECO:0007669"/>
    <property type="project" value="InterPro"/>
</dbReference>
<dbReference type="SMART" id="SM00314">
    <property type="entry name" value="RA"/>
    <property type="match status" value="1"/>
</dbReference>
<dbReference type="HOGENOM" id="CLU_016105_0_0_1"/>
<dbReference type="PROSITE" id="PS50002">
    <property type="entry name" value="SH3"/>
    <property type="match status" value="2"/>
</dbReference>
<feature type="domain" description="SH3" evidence="4">
    <location>
        <begin position="459"/>
        <end position="527"/>
    </location>
</feature>
<feature type="compositionally biased region" description="Polar residues" evidence="3">
    <location>
        <begin position="673"/>
        <end position="682"/>
    </location>
</feature>
<feature type="compositionally biased region" description="Pro residues" evidence="3">
    <location>
        <begin position="220"/>
        <end position="237"/>
    </location>
</feature>
<feature type="region of interest" description="Disordered" evidence="3">
    <location>
        <begin position="634"/>
        <end position="685"/>
    </location>
</feature>
<dbReference type="SUPFAM" id="SSF54236">
    <property type="entry name" value="Ubiquitin-like"/>
    <property type="match status" value="1"/>
</dbReference>
<dbReference type="Gene3D" id="1.10.150.50">
    <property type="entry name" value="Transcription Factor, Ets-1"/>
    <property type="match status" value="1"/>
</dbReference>
<protein>
    <recommendedName>
        <fullName evidence="9">RA-domain-containing protein</fullName>
    </recommendedName>
</protein>
<evidence type="ECO:0000256" key="3">
    <source>
        <dbReference type="SAM" id="MobiDB-lite"/>
    </source>
</evidence>
<dbReference type="PROSITE" id="PS50200">
    <property type="entry name" value="RA"/>
    <property type="match status" value="1"/>
</dbReference>
<dbReference type="InterPro" id="IPR001660">
    <property type="entry name" value="SAM"/>
</dbReference>
<organism evidence="7 8">
    <name type="scientific">Botryobasidium botryosum (strain FD-172 SS1)</name>
    <dbReference type="NCBI Taxonomy" id="930990"/>
    <lineage>
        <taxon>Eukaryota</taxon>
        <taxon>Fungi</taxon>
        <taxon>Dikarya</taxon>
        <taxon>Basidiomycota</taxon>
        <taxon>Agaricomycotina</taxon>
        <taxon>Agaricomycetes</taxon>
        <taxon>Cantharellales</taxon>
        <taxon>Botryobasidiaceae</taxon>
        <taxon>Botryobasidium</taxon>
    </lineage>
</organism>
<dbReference type="PANTHER" id="PTHR24135">
    <property type="entry name" value="SH3 AND MULTIPLE ANKYRIN REPEAT DOMAINS PROTEIN"/>
    <property type="match status" value="1"/>
</dbReference>
<feature type="compositionally biased region" description="Gly residues" evidence="3">
    <location>
        <begin position="363"/>
        <end position="376"/>
    </location>
</feature>
<feature type="region of interest" description="Disordered" evidence="3">
    <location>
        <begin position="358"/>
        <end position="385"/>
    </location>
</feature>
<dbReference type="InParanoid" id="A0A067MT73"/>
<keyword evidence="8" id="KW-1185">Reference proteome</keyword>
<evidence type="ECO:0008006" key="9">
    <source>
        <dbReference type="Google" id="ProtNLM"/>
    </source>
</evidence>
<dbReference type="OrthoDB" id="8883818at2759"/>
<evidence type="ECO:0000259" key="4">
    <source>
        <dbReference type="PROSITE" id="PS50002"/>
    </source>
</evidence>
<dbReference type="CDD" id="cd00174">
    <property type="entry name" value="SH3"/>
    <property type="match status" value="1"/>
</dbReference>
<dbReference type="CDD" id="cd01786">
    <property type="entry name" value="RA_STE50"/>
    <property type="match status" value="1"/>
</dbReference>
<dbReference type="InterPro" id="IPR036028">
    <property type="entry name" value="SH3-like_dom_sf"/>
</dbReference>
<dbReference type="Pfam" id="PF07647">
    <property type="entry name" value="SAM_2"/>
    <property type="match status" value="1"/>
</dbReference>
<sequence>MPSPTTADITSVSLLDWDEDSVNSWLTALGYGRYQIQILEHGISGDVLSVLDHEGLKEIGVSSVGQRLAILREVYLLKRAQNIPIEPEHYVPPSEAVNDESQTEDHTVTLERIVGMIQEQNEKIRILEEENRRLDANFQAYIEDHSSTRPSRPTQMERTLEKQPSFKWATYSKPVPSPTLPTPDPPSSESPRVSPHRLEHDPDLVHTAPPHKYVHQQSPAEPPPPPPSDRPANPPSRPTTSRSASNGTPGSSSGTKEKRDGGAENHFKSFKVSLDDPCWKVLPAALKKYKISDDWQHYAMFICYGTTERCLSYDEKPLLLFQKLKDANKNPVFMLRHIKDIRSPIIVAQQKQVARLGLNENGTPGGASGNGSGSGNGPASAGAGAASSLSAIPAFSRNSKLSHPHAPHGTSKPGANGNGNGNGNGGSSSAQSQWPEDGENGGRVRTHHHAPGEEAHAEGGTAYAVAIYPYLAEQWDELDVVVDDTFIILARTKGWWEVQRDVAGTGESAESNRKGWVPAGCLLETTMPPGCAVAETRAANASNGHNRGRRPDSPPTRTQVAQNAPILPAKITSTSFPGIALMKYVPKGDHELELTENDLLRVFKRYNHWSYAIKEETGDRGWVPSWYIGKAGNGSNATVPSSSQGATGAGTCSGAAGGGPSAEHDDGTHERLLSSQTHNASPMSPAFLSAGHLGGIISTSTLI</sequence>
<dbReference type="SMART" id="SM00454">
    <property type="entry name" value="SAM"/>
    <property type="match status" value="1"/>
</dbReference>
<feature type="compositionally biased region" description="Pro residues" evidence="3">
    <location>
        <begin position="175"/>
        <end position="188"/>
    </location>
</feature>
<evidence type="ECO:0000259" key="5">
    <source>
        <dbReference type="PROSITE" id="PS50105"/>
    </source>
</evidence>
<dbReference type="SMART" id="SM00326">
    <property type="entry name" value="SH3"/>
    <property type="match status" value="2"/>
</dbReference>
<evidence type="ECO:0000259" key="6">
    <source>
        <dbReference type="PROSITE" id="PS50200"/>
    </source>
</evidence>
<evidence type="ECO:0000313" key="7">
    <source>
        <dbReference type="EMBL" id="KDQ18933.1"/>
    </source>
</evidence>
<dbReference type="PANTHER" id="PTHR24135:SF28">
    <property type="entry name" value="LD13733P"/>
    <property type="match status" value="1"/>
</dbReference>
<reference evidence="8" key="1">
    <citation type="journal article" date="2014" name="Proc. Natl. Acad. Sci. U.S.A.">
        <title>Extensive sampling of basidiomycete genomes demonstrates inadequacy of the white-rot/brown-rot paradigm for wood decay fungi.</title>
        <authorList>
            <person name="Riley R."/>
            <person name="Salamov A.A."/>
            <person name="Brown D.W."/>
            <person name="Nagy L.G."/>
            <person name="Floudas D."/>
            <person name="Held B.W."/>
            <person name="Levasseur A."/>
            <person name="Lombard V."/>
            <person name="Morin E."/>
            <person name="Otillar R."/>
            <person name="Lindquist E.A."/>
            <person name="Sun H."/>
            <person name="LaButti K.M."/>
            <person name="Schmutz J."/>
            <person name="Jabbour D."/>
            <person name="Luo H."/>
            <person name="Baker S.E."/>
            <person name="Pisabarro A.G."/>
            <person name="Walton J.D."/>
            <person name="Blanchette R.A."/>
            <person name="Henrissat B."/>
            <person name="Martin F."/>
            <person name="Cullen D."/>
            <person name="Hibbett D.S."/>
            <person name="Grigoriev I.V."/>
        </authorList>
    </citation>
    <scope>NUCLEOTIDE SEQUENCE [LARGE SCALE GENOMIC DNA]</scope>
    <source>
        <strain evidence="8">FD-172 SS1</strain>
    </source>
</reference>
<dbReference type="InterPro" id="IPR029071">
    <property type="entry name" value="Ubiquitin-like_domsf"/>
</dbReference>